<dbReference type="PRINTS" id="PR00263">
    <property type="entry name" value="HBGFFGF"/>
</dbReference>
<proteinExistence type="inferred from homology"/>
<dbReference type="InterPro" id="IPR008996">
    <property type="entry name" value="IL1/FGF"/>
</dbReference>
<dbReference type="PANTHER" id="PTHR11486">
    <property type="entry name" value="FIBROBLAST GROWTH FACTOR"/>
    <property type="match status" value="1"/>
</dbReference>
<feature type="compositionally biased region" description="Polar residues" evidence="3">
    <location>
        <begin position="33"/>
        <end position="44"/>
    </location>
</feature>
<dbReference type="Pfam" id="PF00167">
    <property type="entry name" value="FGF"/>
    <property type="match status" value="1"/>
</dbReference>
<accession>A0A8T2KBB7</accession>
<dbReference type="AlphaFoldDB" id="A0A8T2KBB7"/>
<dbReference type="Gene3D" id="2.80.10.50">
    <property type="match status" value="1"/>
</dbReference>
<evidence type="ECO:0000256" key="1">
    <source>
        <dbReference type="ARBA" id="ARBA00007936"/>
    </source>
</evidence>
<feature type="region of interest" description="Disordered" evidence="3">
    <location>
        <begin position="212"/>
        <end position="243"/>
    </location>
</feature>
<feature type="compositionally biased region" description="Low complexity" evidence="3">
    <location>
        <begin position="222"/>
        <end position="241"/>
    </location>
</feature>
<evidence type="ECO:0000256" key="3">
    <source>
        <dbReference type="SAM" id="MobiDB-lite"/>
    </source>
</evidence>
<name>A0A8T2KBB7_9PIPI</name>
<keyword evidence="2" id="KW-0732">Signal</keyword>
<protein>
    <recommendedName>
        <fullName evidence="2">Fibroblast growth factor</fullName>
        <shortName evidence="2">FGF</shortName>
    </recommendedName>
</protein>
<feature type="chain" id="PRO_5035966247" description="Fibroblast growth factor" evidence="2">
    <location>
        <begin position="23"/>
        <end position="251"/>
    </location>
</feature>
<reference evidence="4" key="1">
    <citation type="thesis" date="2020" institute="ProQuest LLC" country="789 East Eisenhower Parkway, Ann Arbor, MI, USA">
        <title>Comparative Genomics and Chromosome Evolution.</title>
        <authorList>
            <person name="Mudd A.B."/>
        </authorList>
    </citation>
    <scope>NUCLEOTIDE SEQUENCE</scope>
    <source>
        <strain evidence="4">Female2</strain>
        <tissue evidence="4">Blood</tissue>
    </source>
</reference>
<dbReference type="SMART" id="SM00442">
    <property type="entry name" value="FGF"/>
    <property type="match status" value="1"/>
</dbReference>
<dbReference type="GO" id="GO:0008083">
    <property type="term" value="F:growth factor activity"/>
    <property type="evidence" value="ECO:0007669"/>
    <property type="project" value="InterPro"/>
</dbReference>
<dbReference type="InterPro" id="IPR002209">
    <property type="entry name" value="Fibroblast_GF_fam"/>
</dbReference>
<keyword evidence="5" id="KW-1185">Reference proteome</keyword>
<feature type="signal peptide" evidence="2">
    <location>
        <begin position="1"/>
        <end position="22"/>
    </location>
</feature>
<dbReference type="PRINTS" id="PR00262">
    <property type="entry name" value="IL1HBGF"/>
</dbReference>
<sequence>MRLPLLYSCAVTLFIFCLSASAAPKKKPKGDTQKGSSSNKTKNIGYSSPSAVSLGLESPGTLWSTAGRRTGSLYCRVGIGFHLQIHPDGKVNGSHEANHLSTLEIFAVSQGIVGIKGVFSNTFLAMSKKGKLHATPHFSDECKFMERYQENSYNTYASATYRTEQTGRKWYVALNKRGKAKRGCSPTVKPQHISTHFLPRIKLQETPEISFSVKVPEKKKNAASPSKPKTVKSTPKKNTSPVRYRLKFRFG</sequence>
<evidence type="ECO:0000313" key="5">
    <source>
        <dbReference type="Proteomes" id="UP000812440"/>
    </source>
</evidence>
<gene>
    <name evidence="4" type="ORF">GDO86_000878</name>
</gene>
<dbReference type="PROSITE" id="PS00247">
    <property type="entry name" value="HBGF_FGF"/>
    <property type="match status" value="1"/>
</dbReference>
<feature type="region of interest" description="Disordered" evidence="3">
    <location>
        <begin position="24"/>
        <end position="44"/>
    </location>
</feature>
<dbReference type="CDD" id="cd23317">
    <property type="entry name" value="beta-trefoil_FGF5"/>
    <property type="match status" value="1"/>
</dbReference>
<dbReference type="SUPFAM" id="SSF50353">
    <property type="entry name" value="Cytokine"/>
    <property type="match status" value="1"/>
</dbReference>
<dbReference type="EMBL" id="JAACNH010000001">
    <property type="protein sequence ID" value="KAG8454419.1"/>
    <property type="molecule type" value="Genomic_DNA"/>
</dbReference>
<evidence type="ECO:0000256" key="2">
    <source>
        <dbReference type="RuleBase" id="RU049442"/>
    </source>
</evidence>
<comment type="caution">
    <text evidence="4">The sequence shown here is derived from an EMBL/GenBank/DDBJ whole genome shotgun (WGS) entry which is preliminary data.</text>
</comment>
<comment type="similarity">
    <text evidence="1 2">Belongs to the heparin-binding growth factors family.</text>
</comment>
<dbReference type="OrthoDB" id="9947297at2759"/>
<evidence type="ECO:0000313" key="4">
    <source>
        <dbReference type="EMBL" id="KAG8454419.1"/>
    </source>
</evidence>
<organism evidence="4 5">
    <name type="scientific">Hymenochirus boettgeri</name>
    <name type="common">Congo dwarf clawed frog</name>
    <dbReference type="NCBI Taxonomy" id="247094"/>
    <lineage>
        <taxon>Eukaryota</taxon>
        <taxon>Metazoa</taxon>
        <taxon>Chordata</taxon>
        <taxon>Craniata</taxon>
        <taxon>Vertebrata</taxon>
        <taxon>Euteleostomi</taxon>
        <taxon>Amphibia</taxon>
        <taxon>Batrachia</taxon>
        <taxon>Anura</taxon>
        <taxon>Pipoidea</taxon>
        <taxon>Pipidae</taxon>
        <taxon>Pipinae</taxon>
        <taxon>Hymenochirus</taxon>
    </lineage>
</organism>
<dbReference type="Proteomes" id="UP000812440">
    <property type="component" value="Chromosome 1"/>
</dbReference>